<dbReference type="PROSITE" id="PS00107">
    <property type="entry name" value="PROTEIN_KINASE_ATP"/>
    <property type="match status" value="1"/>
</dbReference>
<reference evidence="13 14" key="2">
    <citation type="journal article" date="2013" name="Genome Biol. Evol.">
        <title>Genome sequencing of Giardia lamblia genotypes A2 and B isolates (DH and GS) and comparative analysis with the genomes of genotypes A1 and E (WB and Pig).</title>
        <authorList>
            <person name="Adam R.D."/>
            <person name="Dahlstrom E.W."/>
            <person name="Martens C.A."/>
            <person name="Bruno D.P."/>
            <person name="Barbian K.D."/>
            <person name="Ricklefs S.M."/>
            <person name="Hernandez M.M."/>
            <person name="Narla N.P."/>
            <person name="Patel R.B."/>
            <person name="Porcella S.F."/>
            <person name="Nash T.E."/>
        </authorList>
    </citation>
    <scope>NUCLEOTIDE SEQUENCE [LARGE SCALE GENOMIC DNA]</scope>
    <source>
        <strain evidence="13 14">DH</strain>
    </source>
</reference>
<keyword evidence="6 13" id="KW-0418">Kinase</keyword>
<evidence type="ECO:0000313" key="14">
    <source>
        <dbReference type="Proteomes" id="UP000018320"/>
    </source>
</evidence>
<keyword evidence="4" id="KW-0808">Transferase</keyword>
<dbReference type="VEuPathDB" id="GiardiaDB:GL50803_0014436"/>
<dbReference type="VEuPathDB" id="GiardiaDB:QR46_3516"/>
<evidence type="ECO:0000256" key="7">
    <source>
        <dbReference type="ARBA" id="ARBA00022840"/>
    </source>
</evidence>
<dbReference type="InterPro" id="IPR008271">
    <property type="entry name" value="Ser/Thr_kinase_AS"/>
</dbReference>
<dbReference type="InterPro" id="IPR000719">
    <property type="entry name" value="Prot_kinase_dom"/>
</dbReference>
<dbReference type="SMART" id="SM00220">
    <property type="entry name" value="S_TKc"/>
    <property type="match status" value="1"/>
</dbReference>
<gene>
    <name evidence="13" type="ORF">DHA2_152968</name>
</gene>
<dbReference type="VEuPathDB" id="GiardiaDB:DHA2_152968"/>
<dbReference type="GO" id="GO:0005524">
    <property type="term" value="F:ATP binding"/>
    <property type="evidence" value="ECO:0007669"/>
    <property type="project" value="UniProtKB-UniRule"/>
</dbReference>
<dbReference type="Gene3D" id="1.10.510.10">
    <property type="entry name" value="Transferase(Phosphotransferase) domain 1"/>
    <property type="match status" value="2"/>
</dbReference>
<evidence type="ECO:0000256" key="6">
    <source>
        <dbReference type="ARBA" id="ARBA00022777"/>
    </source>
</evidence>
<feature type="compositionally biased region" description="Polar residues" evidence="11">
    <location>
        <begin position="448"/>
        <end position="465"/>
    </location>
</feature>
<proteinExistence type="inferred from homology"/>
<evidence type="ECO:0000256" key="8">
    <source>
        <dbReference type="ARBA" id="ARBA00047899"/>
    </source>
</evidence>
<keyword evidence="7 10" id="KW-0067">ATP-binding</keyword>
<dbReference type="PANTHER" id="PTHR48012">
    <property type="entry name" value="STERILE20-LIKE KINASE, ISOFORM B-RELATED"/>
    <property type="match status" value="1"/>
</dbReference>
<feature type="compositionally biased region" description="Polar residues" evidence="11">
    <location>
        <begin position="612"/>
        <end position="622"/>
    </location>
</feature>
<dbReference type="PROSITE" id="PS50011">
    <property type="entry name" value="PROTEIN_KINASE_DOM"/>
    <property type="match status" value="1"/>
</dbReference>
<name>V6TA43_GIAIN</name>
<evidence type="ECO:0000256" key="11">
    <source>
        <dbReference type="SAM" id="MobiDB-lite"/>
    </source>
</evidence>
<comment type="catalytic activity">
    <reaction evidence="8">
        <text>L-threonyl-[protein] + ATP = O-phospho-L-threonyl-[protein] + ADP + H(+)</text>
        <dbReference type="Rhea" id="RHEA:46608"/>
        <dbReference type="Rhea" id="RHEA-COMP:11060"/>
        <dbReference type="Rhea" id="RHEA-COMP:11605"/>
        <dbReference type="ChEBI" id="CHEBI:15378"/>
        <dbReference type="ChEBI" id="CHEBI:30013"/>
        <dbReference type="ChEBI" id="CHEBI:30616"/>
        <dbReference type="ChEBI" id="CHEBI:61977"/>
        <dbReference type="ChEBI" id="CHEBI:456216"/>
        <dbReference type="EC" id="2.7.11.1"/>
    </reaction>
</comment>
<comment type="catalytic activity">
    <reaction evidence="9">
        <text>L-seryl-[protein] + ATP = O-phospho-L-seryl-[protein] + ADP + H(+)</text>
        <dbReference type="Rhea" id="RHEA:17989"/>
        <dbReference type="Rhea" id="RHEA-COMP:9863"/>
        <dbReference type="Rhea" id="RHEA-COMP:11604"/>
        <dbReference type="ChEBI" id="CHEBI:15378"/>
        <dbReference type="ChEBI" id="CHEBI:29999"/>
        <dbReference type="ChEBI" id="CHEBI:30616"/>
        <dbReference type="ChEBI" id="CHEBI:83421"/>
        <dbReference type="ChEBI" id="CHEBI:456216"/>
        <dbReference type="EC" id="2.7.11.1"/>
    </reaction>
</comment>
<evidence type="ECO:0000256" key="1">
    <source>
        <dbReference type="ARBA" id="ARBA00008874"/>
    </source>
</evidence>
<evidence type="ECO:0000256" key="4">
    <source>
        <dbReference type="ARBA" id="ARBA00022679"/>
    </source>
</evidence>
<evidence type="ECO:0000256" key="10">
    <source>
        <dbReference type="PROSITE-ProRule" id="PRU10141"/>
    </source>
</evidence>
<feature type="region of interest" description="Disordered" evidence="11">
    <location>
        <begin position="591"/>
        <end position="651"/>
    </location>
</feature>
<dbReference type="InterPro" id="IPR050629">
    <property type="entry name" value="STE20/SPS1-PAK"/>
</dbReference>
<evidence type="ECO:0000259" key="12">
    <source>
        <dbReference type="PROSITE" id="PS50011"/>
    </source>
</evidence>
<comment type="caution">
    <text evidence="13">The sequence shown here is derived from an EMBL/GenBank/DDBJ whole genome shotgun (WGS) entry which is preliminary data.</text>
</comment>
<feature type="region of interest" description="Disordered" evidence="11">
    <location>
        <begin position="440"/>
        <end position="476"/>
    </location>
</feature>
<dbReference type="GO" id="GO:0005737">
    <property type="term" value="C:cytoplasm"/>
    <property type="evidence" value="ECO:0007669"/>
    <property type="project" value="TreeGrafter"/>
</dbReference>
<dbReference type="Pfam" id="PF00069">
    <property type="entry name" value="Pkinase"/>
    <property type="match status" value="2"/>
</dbReference>
<reference evidence="14" key="1">
    <citation type="submission" date="2012-02" db="EMBL/GenBank/DDBJ databases">
        <title>Genome sequencing of Giardia lamblia Genotypes A2 and B isolates (DH and GS) and comparative analysis with the genomes of Genotypes A1 and E (WB and Pig).</title>
        <authorList>
            <person name="Adam R."/>
            <person name="Dahlstrom E."/>
            <person name="Martens C."/>
            <person name="Bruno D."/>
            <person name="Barbian K."/>
            <person name="Porcella S.F."/>
            <person name="Nash T."/>
        </authorList>
    </citation>
    <scope>NUCLEOTIDE SEQUENCE</scope>
    <source>
        <strain evidence="14">DH</strain>
    </source>
</reference>
<dbReference type="PANTHER" id="PTHR48012:SF10">
    <property type="entry name" value="FI20177P1"/>
    <property type="match status" value="1"/>
</dbReference>
<comment type="similarity">
    <text evidence="1">Belongs to the protein kinase superfamily. STE Ser/Thr protein kinase family. STE20 subfamily.</text>
</comment>
<evidence type="ECO:0000256" key="3">
    <source>
        <dbReference type="ARBA" id="ARBA00022527"/>
    </source>
</evidence>
<dbReference type="InterPro" id="IPR011009">
    <property type="entry name" value="Kinase-like_dom_sf"/>
</dbReference>
<evidence type="ECO:0000256" key="9">
    <source>
        <dbReference type="ARBA" id="ARBA00048679"/>
    </source>
</evidence>
<dbReference type="PROSITE" id="PS00108">
    <property type="entry name" value="PROTEIN_KINASE_ST"/>
    <property type="match status" value="1"/>
</dbReference>
<dbReference type="FunFam" id="1.10.510.10:FF:001499">
    <property type="entry name" value="Kinase, STE STE20"/>
    <property type="match status" value="1"/>
</dbReference>
<dbReference type="Proteomes" id="UP000018320">
    <property type="component" value="Unassembled WGS sequence"/>
</dbReference>
<protein>
    <recommendedName>
        <fullName evidence="2">non-specific serine/threonine protein kinase</fullName>
        <ecNumber evidence="2">2.7.11.1</ecNumber>
    </recommendedName>
</protein>
<accession>V6TA43</accession>
<feature type="region of interest" description="Disordered" evidence="11">
    <location>
        <begin position="504"/>
        <end position="547"/>
    </location>
</feature>
<dbReference type="AlphaFoldDB" id="V6TA43"/>
<feature type="binding site" evidence="10">
    <location>
        <position position="51"/>
    </location>
    <ligand>
        <name>ATP</name>
        <dbReference type="ChEBI" id="CHEBI:30616"/>
    </ligand>
</feature>
<dbReference type="EMBL" id="AHGT01000089">
    <property type="protein sequence ID" value="ESU35302.1"/>
    <property type="molecule type" value="Genomic_DNA"/>
</dbReference>
<organism evidence="13 14">
    <name type="scientific">Giardia intestinalis</name>
    <name type="common">Giardia lamblia</name>
    <dbReference type="NCBI Taxonomy" id="5741"/>
    <lineage>
        <taxon>Eukaryota</taxon>
        <taxon>Metamonada</taxon>
        <taxon>Diplomonadida</taxon>
        <taxon>Hexamitidae</taxon>
        <taxon>Giardiinae</taxon>
        <taxon>Giardia</taxon>
    </lineage>
</organism>
<evidence type="ECO:0000256" key="5">
    <source>
        <dbReference type="ARBA" id="ARBA00022741"/>
    </source>
</evidence>
<sequence>MRVFSLSNFTLLAKFVNNPMGYKLLKILGSGGFGSVYLALDEKTMTYVAIKTVDLEQSLSELDVVQKEVTLMTRLMSNYTIRYYRSWCTESTLNIAMEAGLCSVADILSIVGPLNEATACFIMYHLVKGVAYLHESKVIHRDLKCANILVTDDSTSSTVAQQPDGLAKRLIDLILGKPVSPGLFSETSRPRSSHGSYISTIARSFSPRPNSDSAAALSLGIKLCDFGVSTTISSTMSKRCSFVGTPYWLSPEAITKNECDSFSDIWAVGICLYELIFGHPPHHKLSPTKAMIEIARNSSSTSLFDDKVEISKTCRDFAACCLDRDKTNRWPASKLLTHKWFKTIQKVSARDVLAPIMEKYFRDFNRREQDRLHDPFAIQTKQDDLGYIWLPEEQGSAEEEFVPVKQAAASRARGNVGSEINVTFSPEDPYLNQLDHEKIQPTKKQEDWSFSSDTSENSPQHSKLTSPPPPHLEQNVGQLSATGEDINGQDVILPLQSAADGFTDSLQGGGCARVSTDESNEPSPTIHPSELAHKDLSNATPLKDTVNRPTTAVKLHSVLSQDPSQKTQIHIPGAQITDALKVPQVPQIPAIPPAPAFSDSVSLSARHRTDKYSLTSPGPSSRSELRKLSFNSSDPPGYKTPPPPSFITSSKLETSKTYSTISATLSRSQRNSVDILIATLRTVAASHQVESVEQLVSEFSALGNDFCDSFIKRLCLTKLSHDRETLLLSATSLQDPLLKALNDRSSVQ</sequence>
<dbReference type="InterPro" id="IPR017441">
    <property type="entry name" value="Protein_kinase_ATP_BS"/>
</dbReference>
<evidence type="ECO:0000313" key="13">
    <source>
        <dbReference type="EMBL" id="ESU35302.1"/>
    </source>
</evidence>
<keyword evidence="3 13" id="KW-0723">Serine/threonine-protein kinase</keyword>
<feature type="domain" description="Protein kinase" evidence="12">
    <location>
        <begin position="22"/>
        <end position="341"/>
    </location>
</feature>
<dbReference type="VEuPathDB" id="GiardiaDB:GL50581_1809"/>
<dbReference type="EC" id="2.7.11.1" evidence="2"/>
<keyword evidence="5 10" id="KW-0547">Nucleotide-binding</keyword>
<evidence type="ECO:0000256" key="2">
    <source>
        <dbReference type="ARBA" id="ARBA00012513"/>
    </source>
</evidence>
<dbReference type="SUPFAM" id="SSF56112">
    <property type="entry name" value="Protein kinase-like (PK-like)"/>
    <property type="match status" value="1"/>
</dbReference>
<dbReference type="GO" id="GO:0004674">
    <property type="term" value="F:protein serine/threonine kinase activity"/>
    <property type="evidence" value="ECO:0007669"/>
    <property type="project" value="UniProtKB-KW"/>
</dbReference>